<sequence>MYKIWRKTFNHLSLAFYSQTHTVDTNTYIFADTYQDSKTHTFTHTCTYTIIYTDVYRAEITKYRHGRTD</sequence>
<protein>
    <submittedName>
        <fullName evidence="1">Uncharacterized protein</fullName>
    </submittedName>
</protein>
<evidence type="ECO:0000313" key="1">
    <source>
        <dbReference type="EMBL" id="KOF98556.1"/>
    </source>
</evidence>
<dbReference type="EMBL" id="KQ416126">
    <property type="protein sequence ID" value="KOF98556.1"/>
    <property type="molecule type" value="Genomic_DNA"/>
</dbReference>
<reference evidence="1" key="1">
    <citation type="submission" date="2015-07" db="EMBL/GenBank/DDBJ databases">
        <title>MeaNS - Measles Nucleotide Surveillance Program.</title>
        <authorList>
            <person name="Tran T."/>
            <person name="Druce J."/>
        </authorList>
    </citation>
    <scope>NUCLEOTIDE SEQUENCE</scope>
    <source>
        <strain evidence="1">UCB-OBI-ISO-001</strain>
        <tissue evidence="1">Gonad</tissue>
    </source>
</reference>
<gene>
    <name evidence="1" type="ORF">OCBIM_22024613mg</name>
</gene>
<dbReference type="AlphaFoldDB" id="A0A0L8IAN8"/>
<accession>A0A0L8IAN8</accession>
<name>A0A0L8IAN8_OCTBM</name>
<organism evidence="1">
    <name type="scientific">Octopus bimaculoides</name>
    <name type="common">California two-spotted octopus</name>
    <dbReference type="NCBI Taxonomy" id="37653"/>
    <lineage>
        <taxon>Eukaryota</taxon>
        <taxon>Metazoa</taxon>
        <taxon>Spiralia</taxon>
        <taxon>Lophotrochozoa</taxon>
        <taxon>Mollusca</taxon>
        <taxon>Cephalopoda</taxon>
        <taxon>Coleoidea</taxon>
        <taxon>Octopodiformes</taxon>
        <taxon>Octopoda</taxon>
        <taxon>Incirrata</taxon>
        <taxon>Octopodidae</taxon>
        <taxon>Octopus</taxon>
    </lineage>
</organism>
<proteinExistence type="predicted"/>